<reference evidence="2" key="1">
    <citation type="journal article" date="2020" name="BMC Genomics">
        <title>Correction to: Identification and distribution of gene clusters required for synthesis of sphingolipid metabolism inhibitors in diverse species of the filamentous fungus Fusarium.</title>
        <authorList>
            <person name="Kim H.S."/>
            <person name="Lohmar J.M."/>
            <person name="Busman M."/>
            <person name="Brown D.W."/>
            <person name="Naumann T.A."/>
            <person name="Divon H.H."/>
            <person name="Lysoe E."/>
            <person name="Uhlig S."/>
            <person name="Proctor R.H."/>
        </authorList>
    </citation>
    <scope>NUCLEOTIDE SEQUENCE</scope>
    <source>
        <strain evidence="2">NRRL 45417</strain>
    </source>
</reference>
<dbReference type="OrthoDB" id="4576545at2759"/>
<evidence type="ECO:0000256" key="1">
    <source>
        <dbReference type="SAM" id="Phobius"/>
    </source>
</evidence>
<organism evidence="2 3">
    <name type="scientific">Fusarium gaditjirri</name>
    <dbReference type="NCBI Taxonomy" id="282569"/>
    <lineage>
        <taxon>Eukaryota</taxon>
        <taxon>Fungi</taxon>
        <taxon>Dikarya</taxon>
        <taxon>Ascomycota</taxon>
        <taxon>Pezizomycotina</taxon>
        <taxon>Sordariomycetes</taxon>
        <taxon>Hypocreomycetidae</taxon>
        <taxon>Hypocreales</taxon>
        <taxon>Nectriaceae</taxon>
        <taxon>Fusarium</taxon>
        <taxon>Fusarium nisikadoi species complex</taxon>
    </lineage>
</organism>
<dbReference type="AlphaFoldDB" id="A0A8H4WNW7"/>
<evidence type="ECO:0000313" key="3">
    <source>
        <dbReference type="Proteomes" id="UP000604273"/>
    </source>
</evidence>
<protein>
    <submittedName>
        <fullName evidence="2">Uncharacterized protein</fullName>
    </submittedName>
</protein>
<name>A0A8H4WNW7_9HYPO</name>
<keyword evidence="1" id="KW-0472">Membrane</keyword>
<proteinExistence type="predicted"/>
<sequence>MSIYRGGQRPKVKAFLGQWHNVPNDEATPRAMAACVEGARALTFIMQDFRAQIELRTTIDLETARDASGLITLVSFFLFGPLNGMLMVMEDKAKIRENNESVSSHRNDMRQLLQSVSEAQRGLNNLQTTQKLKVVERIQGIYESKRRSFTVPIMITSLSPIELLRRIVTARQAWDSLGDLCEEYRSLNIANSPGLNNTLAKAVFICKGISTDNVPTYTITASADHWAGYKRLSKYVKKLRDSRREAAKGDVPYGRGQDAKDIVEWSENLWKRRLFSSA</sequence>
<dbReference type="EMBL" id="JABFAI010000430">
    <property type="protein sequence ID" value="KAF4944510.1"/>
    <property type="molecule type" value="Genomic_DNA"/>
</dbReference>
<evidence type="ECO:0000313" key="2">
    <source>
        <dbReference type="EMBL" id="KAF4944510.1"/>
    </source>
</evidence>
<gene>
    <name evidence="2" type="ORF">FGADI_12628</name>
</gene>
<keyword evidence="1" id="KW-0812">Transmembrane</keyword>
<feature type="transmembrane region" description="Helical" evidence="1">
    <location>
        <begin position="70"/>
        <end position="89"/>
    </location>
</feature>
<dbReference type="Proteomes" id="UP000604273">
    <property type="component" value="Unassembled WGS sequence"/>
</dbReference>
<keyword evidence="1" id="KW-1133">Transmembrane helix</keyword>
<comment type="caution">
    <text evidence="2">The sequence shown here is derived from an EMBL/GenBank/DDBJ whole genome shotgun (WGS) entry which is preliminary data.</text>
</comment>
<keyword evidence="3" id="KW-1185">Reference proteome</keyword>
<reference evidence="2" key="2">
    <citation type="submission" date="2020-05" db="EMBL/GenBank/DDBJ databases">
        <authorList>
            <person name="Kim H.-S."/>
            <person name="Proctor R.H."/>
            <person name="Brown D.W."/>
        </authorList>
    </citation>
    <scope>NUCLEOTIDE SEQUENCE</scope>
    <source>
        <strain evidence="2">NRRL 45417</strain>
    </source>
</reference>
<accession>A0A8H4WNW7</accession>